<feature type="region of interest" description="Disordered" evidence="1">
    <location>
        <begin position="1"/>
        <end position="60"/>
    </location>
</feature>
<dbReference type="EMBL" id="AMZH03004098">
    <property type="protein sequence ID" value="RRT70207.1"/>
    <property type="molecule type" value="Genomic_DNA"/>
</dbReference>
<reference evidence="2 3" key="1">
    <citation type="journal article" date="2014" name="Agronomy (Basel)">
        <title>A Draft Genome Sequence for Ensete ventricosum, the Drought-Tolerant Tree Against Hunger.</title>
        <authorList>
            <person name="Harrison J."/>
            <person name="Moore K.A."/>
            <person name="Paszkiewicz K."/>
            <person name="Jones T."/>
            <person name="Grant M."/>
            <person name="Ambacheew D."/>
            <person name="Muzemil S."/>
            <person name="Studholme D.J."/>
        </authorList>
    </citation>
    <scope>NUCLEOTIDE SEQUENCE [LARGE SCALE GENOMIC DNA]</scope>
</reference>
<gene>
    <name evidence="2" type="ORF">B296_00020310</name>
</gene>
<proteinExistence type="predicted"/>
<name>A0A427A1S6_ENSVE</name>
<comment type="caution">
    <text evidence="2">The sequence shown here is derived from an EMBL/GenBank/DDBJ whole genome shotgun (WGS) entry which is preliminary data.</text>
</comment>
<sequence length="149" mass="16234">MVKHRGESSKIGQSGPLPQAAAGGLQVQTHSQAVGAAHEECDSEQDECEERLHTKDNGLLQTEVPTSAYRTHSYLQAKIGYKANQTRAAKPTASPLLAVQALLTIALFTKVELPAAPDHSHDYVPLHGTHWYLHLDFFLGGIQPPYVDD</sequence>
<evidence type="ECO:0000313" key="3">
    <source>
        <dbReference type="Proteomes" id="UP000287651"/>
    </source>
</evidence>
<evidence type="ECO:0000313" key="2">
    <source>
        <dbReference type="EMBL" id="RRT70207.1"/>
    </source>
</evidence>
<protein>
    <submittedName>
        <fullName evidence="2">Uncharacterized protein</fullName>
    </submittedName>
</protein>
<dbReference type="Proteomes" id="UP000287651">
    <property type="component" value="Unassembled WGS sequence"/>
</dbReference>
<organism evidence="2 3">
    <name type="scientific">Ensete ventricosum</name>
    <name type="common">Abyssinian banana</name>
    <name type="synonym">Musa ensete</name>
    <dbReference type="NCBI Taxonomy" id="4639"/>
    <lineage>
        <taxon>Eukaryota</taxon>
        <taxon>Viridiplantae</taxon>
        <taxon>Streptophyta</taxon>
        <taxon>Embryophyta</taxon>
        <taxon>Tracheophyta</taxon>
        <taxon>Spermatophyta</taxon>
        <taxon>Magnoliopsida</taxon>
        <taxon>Liliopsida</taxon>
        <taxon>Zingiberales</taxon>
        <taxon>Musaceae</taxon>
        <taxon>Ensete</taxon>
    </lineage>
</organism>
<accession>A0A427A1S6</accession>
<evidence type="ECO:0000256" key="1">
    <source>
        <dbReference type="SAM" id="MobiDB-lite"/>
    </source>
</evidence>
<dbReference type="AlphaFoldDB" id="A0A427A1S6"/>